<evidence type="ECO:0000313" key="2">
    <source>
        <dbReference type="Proteomes" id="UP001322277"/>
    </source>
</evidence>
<gene>
    <name evidence="1" type="ORF">CDEST_04811</name>
</gene>
<dbReference type="Proteomes" id="UP001322277">
    <property type="component" value="Chromosome 3"/>
</dbReference>
<dbReference type="KEGG" id="cdet:87941314"/>
<name>A0AAX4I8S4_9PEZI</name>
<dbReference type="EMBL" id="CP137307">
    <property type="protein sequence ID" value="WQF79797.1"/>
    <property type="molecule type" value="Genomic_DNA"/>
</dbReference>
<organism evidence="1 2">
    <name type="scientific">Colletotrichum destructivum</name>
    <dbReference type="NCBI Taxonomy" id="34406"/>
    <lineage>
        <taxon>Eukaryota</taxon>
        <taxon>Fungi</taxon>
        <taxon>Dikarya</taxon>
        <taxon>Ascomycota</taxon>
        <taxon>Pezizomycotina</taxon>
        <taxon>Sordariomycetes</taxon>
        <taxon>Hypocreomycetidae</taxon>
        <taxon>Glomerellales</taxon>
        <taxon>Glomerellaceae</taxon>
        <taxon>Colletotrichum</taxon>
        <taxon>Colletotrichum destructivum species complex</taxon>
    </lineage>
</organism>
<proteinExistence type="predicted"/>
<protein>
    <submittedName>
        <fullName evidence="1">Uncharacterized protein</fullName>
    </submittedName>
</protein>
<dbReference type="AlphaFoldDB" id="A0AAX4I8S4"/>
<dbReference type="GeneID" id="87941314"/>
<evidence type="ECO:0000313" key="1">
    <source>
        <dbReference type="EMBL" id="WQF79797.1"/>
    </source>
</evidence>
<reference evidence="2" key="1">
    <citation type="journal article" date="2023" name="bioRxiv">
        <title>Complete genome of the Medicago anthracnose fungus, Colletotrichum destructivum, reveals a mini-chromosome-like region within a core chromosome.</title>
        <authorList>
            <person name="Lapalu N."/>
            <person name="Simon A."/>
            <person name="Lu A."/>
            <person name="Plaumann P.-L."/>
            <person name="Amselem J."/>
            <person name="Pigne S."/>
            <person name="Auger A."/>
            <person name="Koch C."/>
            <person name="Dallery J.-F."/>
            <person name="O'Connell R.J."/>
        </authorList>
    </citation>
    <scope>NUCLEOTIDE SEQUENCE [LARGE SCALE GENOMIC DNA]</scope>
    <source>
        <strain evidence="2">CBS 520.97</strain>
    </source>
</reference>
<sequence length="54" mass="6080">MAKEKEKKQDGTMGKEGILRMLRIGSLWARPDMYLTLYLTLISSPLCSAFKAST</sequence>
<keyword evidence="2" id="KW-1185">Reference proteome</keyword>
<accession>A0AAX4I8S4</accession>
<dbReference type="RefSeq" id="XP_062777021.1">
    <property type="nucleotide sequence ID" value="XM_062920970.1"/>
</dbReference>